<dbReference type="RefSeq" id="WP_094829089.1">
    <property type="nucleotide sequence ID" value="NZ_NEVL01000007.1"/>
</dbReference>
<evidence type="ECO:0000313" key="2">
    <source>
        <dbReference type="Proteomes" id="UP000217005"/>
    </source>
</evidence>
<protein>
    <submittedName>
        <fullName evidence="1">Uncharacterized protein</fullName>
    </submittedName>
</protein>
<sequence length="332" mass="39093">MISLQNKRVLYVAPKFFGYEQDIGEEFRRRGAHADFLLDRPFNTPFMTAVTRFKRDWIIKAADRYYRDALAALPGADYDLVFVVNGQTLSEQTLQDWRKRFPGAVFVMYMWDSFGNRPNAVTNMKYFDHVFTFDRNDAERYQLNFRPLFFVRGFEREPVAQPDYDISFVGTAHTDRYAVVSRVNAALPAGAVPHWYLYLQAPWVYWAYRVLYRDFRNAPRSAFRFEPLAKATVQSIFNNSRAILDVEHAQQTGLTMRTLETLGARKKLVTTNTAVRDYDFYRPANVCIIDRQQPRIPDDFFTRPYEDIAPEIYQRYRLEGWLDEMLAATGRF</sequence>
<dbReference type="EMBL" id="NEVL01000007">
    <property type="protein sequence ID" value="OZI28136.1"/>
    <property type="molecule type" value="Genomic_DNA"/>
</dbReference>
<dbReference type="AlphaFoldDB" id="A0A261RSU3"/>
<proteinExistence type="predicted"/>
<organism evidence="1 2">
    <name type="scientific">Bordetella genomosp. 1</name>
    <dbReference type="NCBI Taxonomy" id="1395607"/>
    <lineage>
        <taxon>Bacteria</taxon>
        <taxon>Pseudomonadati</taxon>
        <taxon>Pseudomonadota</taxon>
        <taxon>Betaproteobacteria</taxon>
        <taxon>Burkholderiales</taxon>
        <taxon>Alcaligenaceae</taxon>
        <taxon>Bordetella</taxon>
    </lineage>
</organism>
<dbReference type="Proteomes" id="UP000217005">
    <property type="component" value="Unassembled WGS sequence"/>
</dbReference>
<accession>A0A261RSU3</accession>
<reference evidence="1 2" key="1">
    <citation type="submission" date="2017-05" db="EMBL/GenBank/DDBJ databases">
        <title>Complete and WGS of Bordetella genogroups.</title>
        <authorList>
            <person name="Spilker T."/>
            <person name="LiPuma J."/>
        </authorList>
    </citation>
    <scope>NUCLEOTIDE SEQUENCE [LARGE SCALE GENOMIC DNA]</scope>
    <source>
        <strain evidence="1 2">AU17610</strain>
    </source>
</reference>
<name>A0A261RSU3_9BORD</name>
<evidence type="ECO:0000313" key="1">
    <source>
        <dbReference type="EMBL" id="OZI28136.1"/>
    </source>
</evidence>
<gene>
    <name evidence="1" type="ORF">CEG14_24800</name>
</gene>
<dbReference type="OrthoDB" id="3251881at2"/>
<comment type="caution">
    <text evidence="1">The sequence shown here is derived from an EMBL/GenBank/DDBJ whole genome shotgun (WGS) entry which is preliminary data.</text>
</comment>